<name>A0ABU0I066_9HYPH</name>
<comment type="caution">
    <text evidence="3">The sequence shown here is derived from an EMBL/GenBank/DDBJ whole genome shotgun (WGS) entry which is preliminary data.</text>
</comment>
<feature type="domain" description="HPt" evidence="2">
    <location>
        <begin position="24"/>
        <end position="99"/>
    </location>
</feature>
<gene>
    <name evidence="3" type="ORF">QO012_002486</name>
</gene>
<organism evidence="3 4">
    <name type="scientific">Methylobacterium aerolatum</name>
    <dbReference type="NCBI Taxonomy" id="418708"/>
    <lineage>
        <taxon>Bacteria</taxon>
        <taxon>Pseudomonadati</taxon>
        <taxon>Pseudomonadota</taxon>
        <taxon>Alphaproteobacteria</taxon>
        <taxon>Hyphomicrobiales</taxon>
        <taxon>Methylobacteriaceae</taxon>
        <taxon>Methylobacterium</taxon>
    </lineage>
</organism>
<dbReference type="Pfam" id="PF01627">
    <property type="entry name" value="Hpt"/>
    <property type="match status" value="1"/>
</dbReference>
<dbReference type="Proteomes" id="UP001231124">
    <property type="component" value="Unassembled WGS sequence"/>
</dbReference>
<evidence type="ECO:0000259" key="2">
    <source>
        <dbReference type="Pfam" id="PF01627"/>
    </source>
</evidence>
<reference evidence="3 4" key="1">
    <citation type="submission" date="2023-07" db="EMBL/GenBank/DDBJ databases">
        <title>Genomic Encyclopedia of Type Strains, Phase IV (KMG-IV): sequencing the most valuable type-strain genomes for metagenomic binning, comparative biology and taxonomic classification.</title>
        <authorList>
            <person name="Goeker M."/>
        </authorList>
    </citation>
    <scope>NUCLEOTIDE SEQUENCE [LARGE SCALE GENOMIC DNA]</scope>
    <source>
        <strain evidence="3 4">DSM 19013</strain>
    </source>
</reference>
<keyword evidence="1" id="KW-0902">Two-component regulatory system</keyword>
<dbReference type="SUPFAM" id="SSF47226">
    <property type="entry name" value="Histidine-containing phosphotransfer domain, HPT domain"/>
    <property type="match status" value="1"/>
</dbReference>
<dbReference type="Gene3D" id="1.20.120.160">
    <property type="entry name" value="HPT domain"/>
    <property type="match status" value="1"/>
</dbReference>
<proteinExistence type="predicted"/>
<dbReference type="InterPro" id="IPR036641">
    <property type="entry name" value="HPT_dom_sf"/>
</dbReference>
<keyword evidence="4" id="KW-1185">Reference proteome</keyword>
<dbReference type="RefSeq" id="WP_238206211.1">
    <property type="nucleotide sequence ID" value="NZ_BPQE01000025.1"/>
</dbReference>
<dbReference type="EMBL" id="JAUSVP010000006">
    <property type="protein sequence ID" value="MDQ0447981.1"/>
    <property type="molecule type" value="Genomic_DNA"/>
</dbReference>
<protein>
    <submittedName>
        <fullName evidence="3">HPt (Histidine-containing phosphotransfer) domain-containing protein</fullName>
    </submittedName>
</protein>
<evidence type="ECO:0000313" key="4">
    <source>
        <dbReference type="Proteomes" id="UP001231124"/>
    </source>
</evidence>
<evidence type="ECO:0000256" key="1">
    <source>
        <dbReference type="ARBA" id="ARBA00023012"/>
    </source>
</evidence>
<sequence length="107" mass="10829">MDEIDRSALDAQTGGDRELAREVLGLFAAECRSLLHAAADVRAGPVARADAAHTLKGAAAGIGAARVRALADVAEARLRSGDPGSEEAVAALARAAEAALDEIAREG</sequence>
<accession>A0ABU0I066</accession>
<evidence type="ECO:0000313" key="3">
    <source>
        <dbReference type="EMBL" id="MDQ0447981.1"/>
    </source>
</evidence>
<dbReference type="InterPro" id="IPR008207">
    <property type="entry name" value="Sig_transdc_His_kin_Hpt_dom"/>
</dbReference>